<dbReference type="STRING" id="7244.B4M8U3"/>
<dbReference type="EMBL" id="CH940654">
    <property type="protein sequence ID" value="EDW57619.2"/>
    <property type="molecule type" value="Genomic_DNA"/>
</dbReference>
<feature type="region of interest" description="Disordered" evidence="1">
    <location>
        <begin position="229"/>
        <end position="253"/>
    </location>
</feature>
<accession>B4M8U3</accession>
<dbReference type="PANTHER" id="PTHR21261">
    <property type="entry name" value="BEAT PROTEIN"/>
    <property type="match status" value="1"/>
</dbReference>
<dbReference type="InterPro" id="IPR013783">
    <property type="entry name" value="Ig-like_fold"/>
</dbReference>
<evidence type="ECO:0008006" key="4">
    <source>
        <dbReference type="Google" id="ProtNLM"/>
    </source>
</evidence>
<dbReference type="Proteomes" id="UP000008792">
    <property type="component" value="Unassembled WGS sequence"/>
</dbReference>
<dbReference type="InParanoid" id="B4M8U3"/>
<proteinExistence type="predicted"/>
<dbReference type="AlphaFoldDB" id="B4M8U3"/>
<evidence type="ECO:0000313" key="2">
    <source>
        <dbReference type="EMBL" id="EDW57619.2"/>
    </source>
</evidence>
<protein>
    <recommendedName>
        <fullName evidence="4">CD80-like immunoglobulin C2-set domain-containing protein</fullName>
    </recommendedName>
</protein>
<dbReference type="FunCoup" id="B4M8U3">
    <property type="interactions" value="53"/>
</dbReference>
<sequence>MLNTTTQSNASHVLLRNVPTSISGKFACEVSADAPTFDTSIVTADMEVVELPTQRPIITGIHSRYRLGDIINGNCSSDYSKPAANLTWWINDIQVPPNYLRTYDIQKHLAEHLESAVLELNFVVTTHHFIKGRLKLKCSARIHNIYAQESEKLIEEDRPRILASGRSPDMNMYPFDQPGDADEHNDLQLPYKNAASRRCALDLQQQPTGFLLMGLLHLAWTAVQLSRTGRRSQDPSSCSSLQSQLMTLGKELR</sequence>
<reference evidence="2 3" key="1">
    <citation type="journal article" date="2007" name="Nature">
        <title>Evolution of genes and genomes on the Drosophila phylogeny.</title>
        <authorList>
            <consortium name="Drosophila 12 Genomes Consortium"/>
            <person name="Clark A.G."/>
            <person name="Eisen M.B."/>
            <person name="Smith D.R."/>
            <person name="Bergman C.M."/>
            <person name="Oliver B."/>
            <person name="Markow T.A."/>
            <person name="Kaufman T.C."/>
            <person name="Kellis M."/>
            <person name="Gelbart W."/>
            <person name="Iyer V.N."/>
            <person name="Pollard D.A."/>
            <person name="Sackton T.B."/>
            <person name="Larracuente A.M."/>
            <person name="Singh N.D."/>
            <person name="Abad J.P."/>
            <person name="Abt D.N."/>
            <person name="Adryan B."/>
            <person name="Aguade M."/>
            <person name="Akashi H."/>
            <person name="Anderson W.W."/>
            <person name="Aquadro C.F."/>
            <person name="Ardell D.H."/>
            <person name="Arguello R."/>
            <person name="Artieri C.G."/>
            <person name="Barbash D.A."/>
            <person name="Barker D."/>
            <person name="Barsanti P."/>
            <person name="Batterham P."/>
            <person name="Batzoglou S."/>
            <person name="Begun D."/>
            <person name="Bhutkar A."/>
            <person name="Blanco E."/>
            <person name="Bosak S.A."/>
            <person name="Bradley R.K."/>
            <person name="Brand A.D."/>
            <person name="Brent M.R."/>
            <person name="Brooks A.N."/>
            <person name="Brown R.H."/>
            <person name="Butlin R.K."/>
            <person name="Caggese C."/>
            <person name="Calvi B.R."/>
            <person name="Bernardo de Carvalho A."/>
            <person name="Caspi A."/>
            <person name="Castrezana S."/>
            <person name="Celniker S.E."/>
            <person name="Chang J.L."/>
            <person name="Chapple C."/>
            <person name="Chatterji S."/>
            <person name="Chinwalla A."/>
            <person name="Civetta A."/>
            <person name="Clifton S.W."/>
            <person name="Comeron J.M."/>
            <person name="Costello J.C."/>
            <person name="Coyne J.A."/>
            <person name="Daub J."/>
            <person name="David R.G."/>
            <person name="Delcher A.L."/>
            <person name="Delehaunty K."/>
            <person name="Do C.B."/>
            <person name="Ebling H."/>
            <person name="Edwards K."/>
            <person name="Eickbush T."/>
            <person name="Evans J.D."/>
            <person name="Filipski A."/>
            <person name="Findeiss S."/>
            <person name="Freyhult E."/>
            <person name="Fulton L."/>
            <person name="Fulton R."/>
            <person name="Garcia A.C."/>
            <person name="Gardiner A."/>
            <person name="Garfield D.A."/>
            <person name="Garvin B.E."/>
            <person name="Gibson G."/>
            <person name="Gilbert D."/>
            <person name="Gnerre S."/>
            <person name="Godfrey J."/>
            <person name="Good R."/>
            <person name="Gotea V."/>
            <person name="Gravely B."/>
            <person name="Greenberg A.J."/>
            <person name="Griffiths-Jones S."/>
            <person name="Gross S."/>
            <person name="Guigo R."/>
            <person name="Gustafson E.A."/>
            <person name="Haerty W."/>
            <person name="Hahn M.W."/>
            <person name="Halligan D.L."/>
            <person name="Halpern A.L."/>
            <person name="Halter G.M."/>
            <person name="Han M.V."/>
            <person name="Heger A."/>
            <person name="Hillier L."/>
            <person name="Hinrichs A.S."/>
            <person name="Holmes I."/>
            <person name="Hoskins R.A."/>
            <person name="Hubisz M.J."/>
            <person name="Hultmark D."/>
            <person name="Huntley M.A."/>
            <person name="Jaffe D.B."/>
            <person name="Jagadeeshan S."/>
            <person name="Jeck W.R."/>
            <person name="Johnson J."/>
            <person name="Jones C.D."/>
            <person name="Jordan W.C."/>
            <person name="Karpen G.H."/>
            <person name="Kataoka E."/>
            <person name="Keightley P.D."/>
            <person name="Kheradpour P."/>
            <person name="Kirkness E.F."/>
            <person name="Koerich L.B."/>
            <person name="Kristiansen K."/>
            <person name="Kudrna D."/>
            <person name="Kulathinal R.J."/>
            <person name="Kumar S."/>
            <person name="Kwok R."/>
            <person name="Lander E."/>
            <person name="Langley C.H."/>
            <person name="Lapoint R."/>
            <person name="Lazzaro B.P."/>
            <person name="Lee S.J."/>
            <person name="Levesque L."/>
            <person name="Li R."/>
            <person name="Lin C.F."/>
            <person name="Lin M.F."/>
            <person name="Lindblad-Toh K."/>
            <person name="Llopart A."/>
            <person name="Long M."/>
            <person name="Low L."/>
            <person name="Lozovsky E."/>
            <person name="Lu J."/>
            <person name="Luo M."/>
            <person name="Machado C.A."/>
            <person name="Makalowski W."/>
            <person name="Marzo M."/>
            <person name="Matsuda M."/>
            <person name="Matzkin L."/>
            <person name="McAllister B."/>
            <person name="McBride C.S."/>
            <person name="McKernan B."/>
            <person name="McKernan K."/>
            <person name="Mendez-Lago M."/>
            <person name="Minx P."/>
            <person name="Mollenhauer M.U."/>
            <person name="Montooth K."/>
            <person name="Mount S.M."/>
            <person name="Mu X."/>
            <person name="Myers E."/>
            <person name="Negre B."/>
            <person name="Newfeld S."/>
            <person name="Nielsen R."/>
            <person name="Noor M.A."/>
            <person name="O'Grady P."/>
            <person name="Pachter L."/>
            <person name="Papaceit M."/>
            <person name="Parisi M.J."/>
            <person name="Parisi M."/>
            <person name="Parts L."/>
            <person name="Pedersen J.S."/>
            <person name="Pesole G."/>
            <person name="Phillippy A.M."/>
            <person name="Ponting C.P."/>
            <person name="Pop M."/>
            <person name="Porcelli D."/>
            <person name="Powell J.R."/>
            <person name="Prohaska S."/>
            <person name="Pruitt K."/>
            <person name="Puig M."/>
            <person name="Quesneville H."/>
            <person name="Ram K.R."/>
            <person name="Rand D."/>
            <person name="Rasmussen M.D."/>
            <person name="Reed L.K."/>
            <person name="Reenan R."/>
            <person name="Reily A."/>
            <person name="Remington K.A."/>
            <person name="Rieger T.T."/>
            <person name="Ritchie M.G."/>
            <person name="Robin C."/>
            <person name="Rogers Y.H."/>
            <person name="Rohde C."/>
            <person name="Rozas J."/>
            <person name="Rubenfield M.J."/>
            <person name="Ruiz A."/>
            <person name="Russo S."/>
            <person name="Salzberg S.L."/>
            <person name="Sanchez-Gracia A."/>
            <person name="Saranga D.J."/>
            <person name="Sato H."/>
            <person name="Schaeffer S.W."/>
            <person name="Schatz M.C."/>
            <person name="Schlenke T."/>
            <person name="Schwartz R."/>
            <person name="Segarra C."/>
            <person name="Singh R.S."/>
            <person name="Sirot L."/>
            <person name="Sirota M."/>
            <person name="Sisneros N.B."/>
            <person name="Smith C.D."/>
            <person name="Smith T.F."/>
            <person name="Spieth J."/>
            <person name="Stage D.E."/>
            <person name="Stark A."/>
            <person name="Stephan W."/>
            <person name="Strausberg R.L."/>
            <person name="Strempel S."/>
            <person name="Sturgill D."/>
            <person name="Sutton G."/>
            <person name="Sutton G.G."/>
            <person name="Tao W."/>
            <person name="Teichmann S."/>
            <person name="Tobari Y.N."/>
            <person name="Tomimura Y."/>
            <person name="Tsolas J.M."/>
            <person name="Valente V.L."/>
            <person name="Venter E."/>
            <person name="Venter J.C."/>
            <person name="Vicario S."/>
            <person name="Vieira F.G."/>
            <person name="Vilella A.J."/>
            <person name="Villasante A."/>
            <person name="Walenz B."/>
            <person name="Wang J."/>
            <person name="Wasserman M."/>
            <person name="Watts T."/>
            <person name="Wilson D."/>
            <person name="Wilson R.K."/>
            <person name="Wing R.A."/>
            <person name="Wolfner M.F."/>
            <person name="Wong A."/>
            <person name="Wong G.K."/>
            <person name="Wu C.I."/>
            <person name="Wu G."/>
            <person name="Yamamoto D."/>
            <person name="Yang H.P."/>
            <person name="Yang S.P."/>
            <person name="Yorke J.A."/>
            <person name="Yoshida K."/>
            <person name="Zdobnov E."/>
            <person name="Zhang P."/>
            <person name="Zhang Y."/>
            <person name="Zimin A.V."/>
            <person name="Baldwin J."/>
            <person name="Abdouelleil A."/>
            <person name="Abdulkadir J."/>
            <person name="Abebe A."/>
            <person name="Abera B."/>
            <person name="Abreu J."/>
            <person name="Acer S.C."/>
            <person name="Aftuck L."/>
            <person name="Alexander A."/>
            <person name="An P."/>
            <person name="Anderson E."/>
            <person name="Anderson S."/>
            <person name="Arachi H."/>
            <person name="Azer M."/>
            <person name="Bachantsang P."/>
            <person name="Barry A."/>
            <person name="Bayul T."/>
            <person name="Berlin A."/>
            <person name="Bessette D."/>
            <person name="Bloom T."/>
            <person name="Blye J."/>
            <person name="Boguslavskiy L."/>
            <person name="Bonnet C."/>
            <person name="Boukhgalter B."/>
            <person name="Bourzgui I."/>
            <person name="Brown A."/>
            <person name="Cahill P."/>
            <person name="Channer S."/>
            <person name="Cheshatsang Y."/>
            <person name="Chuda L."/>
            <person name="Citroen M."/>
            <person name="Collymore A."/>
            <person name="Cooke P."/>
            <person name="Costello M."/>
            <person name="D'Aco K."/>
            <person name="Daza R."/>
            <person name="De Haan G."/>
            <person name="DeGray S."/>
            <person name="DeMaso C."/>
            <person name="Dhargay N."/>
            <person name="Dooley K."/>
            <person name="Dooley E."/>
            <person name="Doricent M."/>
            <person name="Dorje P."/>
            <person name="Dorjee K."/>
            <person name="Dupes A."/>
            <person name="Elong R."/>
            <person name="Falk J."/>
            <person name="Farina A."/>
            <person name="Faro S."/>
            <person name="Ferguson D."/>
            <person name="Fisher S."/>
            <person name="Foley C.D."/>
            <person name="Franke A."/>
            <person name="Friedrich D."/>
            <person name="Gadbois L."/>
            <person name="Gearin G."/>
            <person name="Gearin C.R."/>
            <person name="Giannoukos G."/>
            <person name="Goode T."/>
            <person name="Graham J."/>
            <person name="Grandbois E."/>
            <person name="Grewal S."/>
            <person name="Gyaltsen K."/>
            <person name="Hafez N."/>
            <person name="Hagos B."/>
            <person name="Hall J."/>
            <person name="Henson C."/>
            <person name="Hollinger A."/>
            <person name="Honan T."/>
            <person name="Huard M.D."/>
            <person name="Hughes L."/>
            <person name="Hurhula B."/>
            <person name="Husby M.E."/>
            <person name="Kamat A."/>
            <person name="Kanga B."/>
            <person name="Kashin S."/>
            <person name="Khazanovich D."/>
            <person name="Kisner P."/>
            <person name="Lance K."/>
            <person name="Lara M."/>
            <person name="Lee W."/>
            <person name="Lennon N."/>
            <person name="Letendre F."/>
            <person name="LeVine R."/>
            <person name="Lipovsky A."/>
            <person name="Liu X."/>
            <person name="Liu J."/>
            <person name="Liu S."/>
            <person name="Lokyitsang T."/>
            <person name="Lokyitsang Y."/>
            <person name="Lubonja R."/>
            <person name="Lui A."/>
            <person name="MacDonald P."/>
            <person name="Magnisalis V."/>
            <person name="Maru K."/>
            <person name="Matthews C."/>
            <person name="McCusker W."/>
            <person name="McDonough S."/>
            <person name="Mehta T."/>
            <person name="Meldrim J."/>
            <person name="Meneus L."/>
            <person name="Mihai O."/>
            <person name="Mihalev A."/>
            <person name="Mihova T."/>
            <person name="Mittelman R."/>
            <person name="Mlenga V."/>
            <person name="Montmayeur A."/>
            <person name="Mulrain L."/>
            <person name="Navidi A."/>
            <person name="Naylor J."/>
            <person name="Negash T."/>
            <person name="Nguyen T."/>
            <person name="Nguyen N."/>
            <person name="Nicol R."/>
            <person name="Norbu C."/>
            <person name="Norbu N."/>
            <person name="Novod N."/>
            <person name="O'Neill B."/>
            <person name="Osman S."/>
            <person name="Markiewicz E."/>
            <person name="Oyono O.L."/>
            <person name="Patti C."/>
            <person name="Phunkhang P."/>
            <person name="Pierre F."/>
            <person name="Priest M."/>
            <person name="Raghuraman S."/>
            <person name="Rege F."/>
            <person name="Reyes R."/>
            <person name="Rise C."/>
            <person name="Rogov P."/>
            <person name="Ross K."/>
            <person name="Ryan E."/>
            <person name="Settipalli S."/>
            <person name="Shea T."/>
            <person name="Sherpa N."/>
            <person name="Shi L."/>
            <person name="Shih D."/>
            <person name="Sparrow T."/>
            <person name="Spaulding J."/>
            <person name="Stalker J."/>
            <person name="Stange-Thomann N."/>
            <person name="Stavropoulos S."/>
            <person name="Stone C."/>
            <person name="Strader C."/>
            <person name="Tesfaye S."/>
            <person name="Thomson T."/>
            <person name="Thoulutsang Y."/>
            <person name="Thoulutsang D."/>
            <person name="Topham K."/>
            <person name="Topping I."/>
            <person name="Tsamla T."/>
            <person name="Vassiliev H."/>
            <person name="Vo A."/>
            <person name="Wangchuk T."/>
            <person name="Wangdi T."/>
            <person name="Weiand M."/>
            <person name="Wilkinson J."/>
            <person name="Wilson A."/>
            <person name="Yadav S."/>
            <person name="Young G."/>
            <person name="Yu Q."/>
            <person name="Zembek L."/>
            <person name="Zhong D."/>
            <person name="Zimmer A."/>
            <person name="Zwirko Z."/>
            <person name="Jaffe D.B."/>
            <person name="Alvarez P."/>
            <person name="Brockman W."/>
            <person name="Butler J."/>
            <person name="Chin C."/>
            <person name="Gnerre S."/>
            <person name="Grabherr M."/>
            <person name="Kleber M."/>
            <person name="Mauceli E."/>
            <person name="MacCallum I."/>
        </authorList>
    </citation>
    <scope>NUCLEOTIDE SEQUENCE [LARGE SCALE GENOMIC DNA]</scope>
    <source>
        <strain evidence="3">Tucson 15010-1051.87</strain>
    </source>
</reference>
<evidence type="ECO:0000256" key="1">
    <source>
        <dbReference type="SAM" id="MobiDB-lite"/>
    </source>
</evidence>
<dbReference type="HOGENOM" id="CLU_561730_0_0_1"/>
<name>B4M8U3_DROVI</name>
<dbReference type="eggNOG" id="KOG3627">
    <property type="taxonomic scope" value="Eukaryota"/>
</dbReference>
<keyword evidence="3" id="KW-1185">Reference proteome</keyword>
<feature type="compositionally biased region" description="Low complexity" evidence="1">
    <location>
        <begin position="234"/>
        <end position="244"/>
    </location>
</feature>
<dbReference type="OrthoDB" id="6419989at2759"/>
<dbReference type="GO" id="GO:0008045">
    <property type="term" value="P:motor neuron axon guidance"/>
    <property type="evidence" value="ECO:0007669"/>
    <property type="project" value="TreeGrafter"/>
</dbReference>
<dbReference type="Gene3D" id="2.60.40.10">
    <property type="entry name" value="Immunoglobulins"/>
    <property type="match status" value="1"/>
</dbReference>
<dbReference type="PANTHER" id="PTHR21261:SF8">
    <property type="entry name" value="BEATEN PATH IA, ISOFORM B-RELATED"/>
    <property type="match status" value="1"/>
</dbReference>
<gene>
    <name evidence="2" type="primary">Dvir\GJ18188</name>
    <name evidence="2" type="ORF">Dvir_GJ18188</name>
</gene>
<organism evidence="2 3">
    <name type="scientific">Drosophila virilis</name>
    <name type="common">Fruit fly</name>
    <dbReference type="NCBI Taxonomy" id="7244"/>
    <lineage>
        <taxon>Eukaryota</taxon>
        <taxon>Metazoa</taxon>
        <taxon>Ecdysozoa</taxon>
        <taxon>Arthropoda</taxon>
        <taxon>Hexapoda</taxon>
        <taxon>Insecta</taxon>
        <taxon>Pterygota</taxon>
        <taxon>Neoptera</taxon>
        <taxon>Endopterygota</taxon>
        <taxon>Diptera</taxon>
        <taxon>Brachycera</taxon>
        <taxon>Muscomorpha</taxon>
        <taxon>Ephydroidea</taxon>
        <taxon>Drosophilidae</taxon>
        <taxon>Drosophila</taxon>
    </lineage>
</organism>
<evidence type="ECO:0000313" key="3">
    <source>
        <dbReference type="Proteomes" id="UP000008792"/>
    </source>
</evidence>